<evidence type="ECO:0000256" key="1">
    <source>
        <dbReference type="SAM" id="Phobius"/>
    </source>
</evidence>
<protein>
    <submittedName>
        <fullName evidence="2">Uncharacterized protein</fullName>
    </submittedName>
</protein>
<dbReference type="Proteomes" id="UP000198362">
    <property type="component" value="Unassembled WGS sequence"/>
</dbReference>
<gene>
    <name evidence="2" type="ORF">SAMN05421812_102633</name>
</gene>
<feature type="transmembrane region" description="Helical" evidence="1">
    <location>
        <begin position="73"/>
        <end position="94"/>
    </location>
</feature>
<proteinExistence type="predicted"/>
<dbReference type="AlphaFoldDB" id="A0A239IYL8"/>
<name>A0A239IYL8_9ACTN</name>
<keyword evidence="1" id="KW-0812">Transmembrane</keyword>
<sequence>MAPSWEWQTVVPLLPPQPTYQNRGAGWAGRSLGRRRTRNRAREMDQHLLTEECVMSFIVAADSPTVQGVNVTLLAAAIAAGAGILAAVLSYLGVRGTRKAAEIQRDRDYRIRQLSELYGPLYMRRKLSRKLWRQLPGIPDAIPGVTKWNLIDHIEEIKGEETERRRLIVERILRINDELTEIIIGRAGLLDQFPPPESFEAFLEHAATLRTYWDRGKNATGVGYLPFPQRMDDDVAATIKKLRAAL</sequence>
<keyword evidence="1" id="KW-1133">Transmembrane helix</keyword>
<organism evidence="2 3">
    <name type="scientific">Asanoa hainanensis</name>
    <dbReference type="NCBI Taxonomy" id="560556"/>
    <lineage>
        <taxon>Bacteria</taxon>
        <taxon>Bacillati</taxon>
        <taxon>Actinomycetota</taxon>
        <taxon>Actinomycetes</taxon>
        <taxon>Micromonosporales</taxon>
        <taxon>Micromonosporaceae</taxon>
        <taxon>Asanoa</taxon>
    </lineage>
</organism>
<evidence type="ECO:0000313" key="2">
    <source>
        <dbReference type="EMBL" id="SNS98625.1"/>
    </source>
</evidence>
<keyword evidence="3" id="KW-1185">Reference proteome</keyword>
<evidence type="ECO:0000313" key="3">
    <source>
        <dbReference type="Proteomes" id="UP000198362"/>
    </source>
</evidence>
<accession>A0A239IYL8</accession>
<reference evidence="2 3" key="1">
    <citation type="submission" date="2017-06" db="EMBL/GenBank/DDBJ databases">
        <authorList>
            <person name="Kim H.J."/>
            <person name="Triplett B.A."/>
        </authorList>
    </citation>
    <scope>NUCLEOTIDE SEQUENCE [LARGE SCALE GENOMIC DNA]</scope>
    <source>
        <strain evidence="2 3">CGMCC 4.5593</strain>
    </source>
</reference>
<dbReference type="EMBL" id="FZPH01000002">
    <property type="protein sequence ID" value="SNS98625.1"/>
    <property type="molecule type" value="Genomic_DNA"/>
</dbReference>
<keyword evidence="1" id="KW-0472">Membrane</keyword>